<feature type="transmembrane region" description="Helical" evidence="1">
    <location>
        <begin position="56"/>
        <end position="76"/>
    </location>
</feature>
<name>A0A6J7LFY9_9ZZZZ</name>
<keyword evidence="1" id="KW-0812">Transmembrane</keyword>
<evidence type="ECO:0000259" key="2">
    <source>
        <dbReference type="Pfam" id="PF04892"/>
    </source>
</evidence>
<keyword evidence="1" id="KW-1133">Transmembrane helix</keyword>
<feature type="transmembrane region" description="Helical" evidence="1">
    <location>
        <begin position="88"/>
        <end position="106"/>
    </location>
</feature>
<feature type="transmembrane region" description="Helical" evidence="1">
    <location>
        <begin position="29"/>
        <end position="49"/>
    </location>
</feature>
<protein>
    <submittedName>
        <fullName evidence="3">Unannotated protein</fullName>
    </submittedName>
</protein>
<proteinExistence type="predicted"/>
<feature type="domain" description="VanZ-like" evidence="2">
    <location>
        <begin position="22"/>
        <end position="103"/>
    </location>
</feature>
<gene>
    <name evidence="3" type="ORF">UFOPK3662_03578</name>
</gene>
<dbReference type="AlphaFoldDB" id="A0A6J7LFY9"/>
<organism evidence="3">
    <name type="scientific">freshwater metagenome</name>
    <dbReference type="NCBI Taxonomy" id="449393"/>
    <lineage>
        <taxon>unclassified sequences</taxon>
        <taxon>metagenomes</taxon>
        <taxon>ecological metagenomes</taxon>
    </lineage>
</organism>
<dbReference type="EMBL" id="CAFBMW010000048">
    <property type="protein sequence ID" value="CAB4964634.1"/>
    <property type="molecule type" value="Genomic_DNA"/>
</dbReference>
<sequence length="121" mass="12471">MLPVVALTLVPTSRDLVVGCAAEWYFPKLGAVELMANLVLFVPPALLFGVALRRPLLVLVGASAASALIEVLQAFATTLGRSCSTNDWLYNTLGAVLGAAVAVAALRASRAIGVQRASGGH</sequence>
<evidence type="ECO:0000313" key="3">
    <source>
        <dbReference type="EMBL" id="CAB4964634.1"/>
    </source>
</evidence>
<evidence type="ECO:0000256" key="1">
    <source>
        <dbReference type="SAM" id="Phobius"/>
    </source>
</evidence>
<dbReference type="Pfam" id="PF04892">
    <property type="entry name" value="VanZ"/>
    <property type="match status" value="1"/>
</dbReference>
<keyword evidence="1" id="KW-0472">Membrane</keyword>
<reference evidence="3" key="1">
    <citation type="submission" date="2020-05" db="EMBL/GenBank/DDBJ databases">
        <authorList>
            <person name="Chiriac C."/>
            <person name="Salcher M."/>
            <person name="Ghai R."/>
            <person name="Kavagutti S V."/>
        </authorList>
    </citation>
    <scope>NUCLEOTIDE SEQUENCE</scope>
</reference>
<dbReference type="InterPro" id="IPR006976">
    <property type="entry name" value="VanZ-like"/>
</dbReference>
<accession>A0A6J7LFY9</accession>